<proteinExistence type="predicted"/>
<reference evidence="1 2" key="1">
    <citation type="submission" date="2010-10" db="EMBL/GenBank/DDBJ databases">
        <title>Complete sequence of Frankia sp. EuI1c.</title>
        <authorList>
            <consortium name="US DOE Joint Genome Institute"/>
            <person name="Lucas S."/>
            <person name="Copeland A."/>
            <person name="Lapidus A."/>
            <person name="Cheng J.-F."/>
            <person name="Bruce D."/>
            <person name="Goodwin L."/>
            <person name="Pitluck S."/>
            <person name="Chertkov O."/>
            <person name="Detter J.C."/>
            <person name="Han C."/>
            <person name="Tapia R."/>
            <person name="Land M."/>
            <person name="Hauser L."/>
            <person name="Jeffries C."/>
            <person name="Kyrpides N."/>
            <person name="Ivanova N."/>
            <person name="Mikhailova N."/>
            <person name="Beauchemin N."/>
            <person name="Sen A."/>
            <person name="Sur S.A."/>
            <person name="Gtari M."/>
            <person name="Wall L."/>
            <person name="Tisa L."/>
            <person name="Woyke T."/>
        </authorList>
    </citation>
    <scope>NUCLEOTIDE SEQUENCE [LARGE SCALE GENOMIC DNA]</scope>
    <source>
        <strain evidence="2">DSM 45817 / CECT 9037 / EuI1c</strain>
    </source>
</reference>
<dbReference type="HOGENOM" id="CLU_1872395_0_0_11"/>
<keyword evidence="2" id="KW-1185">Reference proteome</keyword>
<dbReference type="InParanoid" id="E3ITZ5"/>
<sequence length="135" mass="13767">MPDPRQARVATFVEPRGMVRSAVAGATGGLIGAAVASAGTQGTSPLGKGAIAYFGVYDAEVVLFTAKRGAFKPKPTPEVIASVPRAAVRAARVDKGRLAGVLEIAFDDGSVWQFDVPRVNLAGAQQVAAALAGTF</sequence>
<accession>E3ITZ5</accession>
<dbReference type="KEGG" id="fri:FraEuI1c_3173"/>
<dbReference type="EMBL" id="CP002299">
    <property type="protein sequence ID" value="ADP81188.1"/>
    <property type="molecule type" value="Genomic_DNA"/>
</dbReference>
<organism evidence="1 2">
    <name type="scientific">Pseudofrankia inefficax (strain DSM 45817 / CECT 9037 / DDB 130130 / EuI1c)</name>
    <name type="common">Frankia inefficax</name>
    <dbReference type="NCBI Taxonomy" id="298654"/>
    <lineage>
        <taxon>Bacteria</taxon>
        <taxon>Bacillati</taxon>
        <taxon>Actinomycetota</taxon>
        <taxon>Actinomycetes</taxon>
        <taxon>Frankiales</taxon>
        <taxon>Frankiaceae</taxon>
        <taxon>Pseudofrankia</taxon>
    </lineage>
</organism>
<dbReference type="OrthoDB" id="3217110at2"/>
<name>E3ITZ5_PSEI1</name>
<dbReference type="Proteomes" id="UP000002484">
    <property type="component" value="Chromosome"/>
</dbReference>
<dbReference type="AlphaFoldDB" id="E3ITZ5"/>
<protein>
    <submittedName>
        <fullName evidence="1">Uncharacterized protein</fullName>
    </submittedName>
</protein>
<gene>
    <name evidence="1" type="ordered locus">FraEuI1c_3173</name>
</gene>
<evidence type="ECO:0000313" key="1">
    <source>
        <dbReference type="EMBL" id="ADP81188.1"/>
    </source>
</evidence>
<evidence type="ECO:0000313" key="2">
    <source>
        <dbReference type="Proteomes" id="UP000002484"/>
    </source>
</evidence>